<evidence type="ECO:0000313" key="3">
    <source>
        <dbReference type="Proteomes" id="UP001321804"/>
    </source>
</evidence>
<proteinExistence type="predicted"/>
<evidence type="ECO:0000313" key="2">
    <source>
        <dbReference type="EMBL" id="BDR56537.1"/>
    </source>
</evidence>
<dbReference type="SUPFAM" id="SSF48452">
    <property type="entry name" value="TPR-like"/>
    <property type="match status" value="1"/>
</dbReference>
<name>A0AAU9D701_9LACO</name>
<dbReference type="PANTHER" id="PTHR12558:SF13">
    <property type="entry name" value="CELL DIVISION CYCLE PROTEIN 27 HOMOLOG"/>
    <property type="match status" value="1"/>
</dbReference>
<accession>A0AAU9D701</accession>
<dbReference type="EMBL" id="AP026801">
    <property type="protein sequence ID" value="BDR56537.1"/>
    <property type="molecule type" value="Genomic_DNA"/>
</dbReference>
<protein>
    <recommendedName>
        <fullName evidence="4">Tetratricopeptide repeat protein</fullName>
    </recommendedName>
</protein>
<dbReference type="Pfam" id="PF14559">
    <property type="entry name" value="TPR_19"/>
    <property type="match status" value="2"/>
</dbReference>
<keyword evidence="3" id="KW-1185">Reference proteome</keyword>
<dbReference type="InterPro" id="IPR011990">
    <property type="entry name" value="TPR-like_helical_dom_sf"/>
</dbReference>
<organism evidence="2 3">
    <name type="scientific">Xylocopilactobacillus apis</name>
    <dbReference type="NCBI Taxonomy" id="2932183"/>
    <lineage>
        <taxon>Bacteria</taxon>
        <taxon>Bacillati</taxon>
        <taxon>Bacillota</taxon>
        <taxon>Bacilli</taxon>
        <taxon>Lactobacillales</taxon>
        <taxon>Lactobacillaceae</taxon>
        <taxon>Xylocopilactobacillus</taxon>
    </lineage>
</organism>
<evidence type="ECO:0008006" key="4">
    <source>
        <dbReference type="Google" id="ProtNLM"/>
    </source>
</evidence>
<dbReference type="GO" id="GO:0051301">
    <property type="term" value="P:cell division"/>
    <property type="evidence" value="ECO:0007669"/>
    <property type="project" value="TreeGrafter"/>
</dbReference>
<dbReference type="KEGG" id="xak:KIMC2_10990"/>
<dbReference type="Proteomes" id="UP001321804">
    <property type="component" value="Chromosome"/>
</dbReference>
<gene>
    <name evidence="2" type="ORF">KIMC2_10990</name>
</gene>
<dbReference type="Gene3D" id="1.25.40.10">
    <property type="entry name" value="Tetratricopeptide repeat domain"/>
    <property type="match status" value="2"/>
</dbReference>
<dbReference type="AlphaFoldDB" id="A0AAU9D701"/>
<dbReference type="Pfam" id="PF13432">
    <property type="entry name" value="TPR_16"/>
    <property type="match status" value="2"/>
</dbReference>
<dbReference type="PANTHER" id="PTHR12558">
    <property type="entry name" value="CELL DIVISION CYCLE 16,23,27"/>
    <property type="match status" value="1"/>
</dbReference>
<feature type="repeat" description="TPR" evidence="1">
    <location>
        <begin position="23"/>
        <end position="56"/>
    </location>
</feature>
<keyword evidence="1" id="KW-0802">TPR repeat</keyword>
<dbReference type="SMART" id="SM00028">
    <property type="entry name" value="TPR"/>
    <property type="match status" value="8"/>
</dbReference>
<feature type="repeat" description="TPR" evidence="1">
    <location>
        <begin position="263"/>
        <end position="296"/>
    </location>
</feature>
<evidence type="ECO:0000256" key="1">
    <source>
        <dbReference type="PROSITE-ProRule" id="PRU00339"/>
    </source>
</evidence>
<sequence>MLSQGDITGFTKSVQDAINYDDPQTLEVLGETLYDSGSIDQSELIFRHLIDLDPNNSSAKIMLADILNENGDTDSALLLLDEISEQDEKYLAVMMQKADIYQTMGMDEVSESLLSQALTIDPTNQALIFGMAELLYSEGKYEKAIFYYNKLLNNGVTTYLSQNIKVRYANCLNFTGKFEQAAKIYETFNNILLSDDDLFIKGTVFYEIHEFKKSIDTLEELRERTPDYASIYLVLASSYEETGNLDQAYQIALKGYEINEFDFKLLLKFSQLAQKLGHFEQAVSGYQKILKNDPENIQALINLSLIYLSKSSNQEAIELLSGQESLDPRLSWNLGQAYLRQDQLTKAQENLLAVFDQFQDEPDYLLDLITLFKKQRNIKPILAMMQMYLKLVPTDDKIATEYENLRNEQELND</sequence>
<reference evidence="2 3" key="1">
    <citation type="journal article" date="2023" name="Microbiol. Spectr.">
        <title>Symbiosis of Carpenter Bees with Uncharacterized Lactic Acid Bacteria Showing NAD Auxotrophy.</title>
        <authorList>
            <person name="Kawasaki S."/>
            <person name="Ozawa K."/>
            <person name="Mori T."/>
            <person name="Yamamoto A."/>
            <person name="Ito M."/>
            <person name="Ohkuma M."/>
            <person name="Sakamoto M."/>
            <person name="Matsutani M."/>
        </authorList>
    </citation>
    <scope>NUCLEOTIDE SEQUENCE [LARGE SCALE GENOMIC DNA]</scope>
    <source>
        <strain evidence="2 3">KimC2</strain>
    </source>
</reference>
<dbReference type="PROSITE" id="PS50005">
    <property type="entry name" value="TPR"/>
    <property type="match status" value="2"/>
</dbReference>
<dbReference type="InterPro" id="IPR019734">
    <property type="entry name" value="TPR_rpt"/>
</dbReference>